<dbReference type="InterPro" id="IPR050834">
    <property type="entry name" value="Glycosyltransf_2"/>
</dbReference>
<dbReference type="AlphaFoldDB" id="A0A6J6EU44"/>
<proteinExistence type="predicted"/>
<reference evidence="2" key="1">
    <citation type="submission" date="2020-05" db="EMBL/GenBank/DDBJ databases">
        <authorList>
            <person name="Chiriac C."/>
            <person name="Salcher M."/>
            <person name="Ghai R."/>
            <person name="Kavagutti S V."/>
        </authorList>
    </citation>
    <scope>NUCLEOTIDE SEQUENCE</scope>
</reference>
<accession>A0A6J6EU44</accession>
<dbReference type="Pfam" id="PF00535">
    <property type="entry name" value="Glycos_transf_2"/>
    <property type="match status" value="1"/>
</dbReference>
<dbReference type="CDD" id="cd00761">
    <property type="entry name" value="Glyco_tranf_GTA_type"/>
    <property type="match status" value="1"/>
</dbReference>
<organism evidence="2">
    <name type="scientific">freshwater metagenome</name>
    <dbReference type="NCBI Taxonomy" id="449393"/>
    <lineage>
        <taxon>unclassified sequences</taxon>
        <taxon>metagenomes</taxon>
        <taxon>ecological metagenomes</taxon>
    </lineage>
</organism>
<dbReference type="InterPro" id="IPR001173">
    <property type="entry name" value="Glyco_trans_2-like"/>
</dbReference>
<gene>
    <name evidence="2" type="ORF">UFOPK1684_01191</name>
</gene>
<feature type="domain" description="Glycosyltransferase 2-like" evidence="1">
    <location>
        <begin position="11"/>
        <end position="137"/>
    </location>
</feature>
<sequence>MVTSQSGAYTAIIVSRDEDVFLREAISSALSQTRGPSELFVVLNPGSRSDSYAAHVARSFGRPVRILEASDAGLIAGLNAGIESTSTEFVAFLDSDDLWESHKQEVQLKTLLADPNLDASTSLVTNFRDAPDGTREHVLTAPGIMFTNTTFRTSTFARFGKIDVSATHYTWLARWWSQARERGIRMSRIESVGVLRRIHSENSWVTESAKAHQELRNELRSILAQKRANQRHP</sequence>
<dbReference type="SUPFAM" id="SSF53448">
    <property type="entry name" value="Nucleotide-diphospho-sugar transferases"/>
    <property type="match status" value="1"/>
</dbReference>
<dbReference type="Gene3D" id="3.90.550.10">
    <property type="entry name" value="Spore Coat Polysaccharide Biosynthesis Protein SpsA, Chain A"/>
    <property type="match status" value="1"/>
</dbReference>
<name>A0A6J6EU44_9ZZZZ</name>
<dbReference type="PANTHER" id="PTHR43685">
    <property type="entry name" value="GLYCOSYLTRANSFERASE"/>
    <property type="match status" value="1"/>
</dbReference>
<dbReference type="InterPro" id="IPR029044">
    <property type="entry name" value="Nucleotide-diphossugar_trans"/>
</dbReference>
<evidence type="ECO:0000259" key="1">
    <source>
        <dbReference type="Pfam" id="PF00535"/>
    </source>
</evidence>
<dbReference type="PANTHER" id="PTHR43685:SF2">
    <property type="entry name" value="GLYCOSYLTRANSFERASE 2-LIKE DOMAIN-CONTAINING PROTEIN"/>
    <property type="match status" value="1"/>
</dbReference>
<dbReference type="EMBL" id="CAEZTM010000064">
    <property type="protein sequence ID" value="CAB4578193.1"/>
    <property type="molecule type" value="Genomic_DNA"/>
</dbReference>
<evidence type="ECO:0000313" key="2">
    <source>
        <dbReference type="EMBL" id="CAB4578193.1"/>
    </source>
</evidence>
<protein>
    <submittedName>
        <fullName evidence="2">Unannotated protein</fullName>
    </submittedName>
</protein>